<dbReference type="EMBL" id="JBAWTH010000112">
    <property type="protein sequence ID" value="KAL2276511.1"/>
    <property type="molecule type" value="Genomic_DNA"/>
</dbReference>
<evidence type="ECO:0000256" key="1">
    <source>
        <dbReference type="SAM" id="SignalP"/>
    </source>
</evidence>
<gene>
    <name evidence="2" type="ORF">FJTKL_00825</name>
</gene>
<dbReference type="PANTHER" id="PTHR37475:SF1">
    <property type="entry name" value="ZYGOTE-SPECIFIC PROTEIN"/>
    <property type="match status" value="1"/>
</dbReference>
<feature type="signal peptide" evidence="1">
    <location>
        <begin position="1"/>
        <end position="19"/>
    </location>
</feature>
<keyword evidence="1" id="KW-0732">Signal</keyword>
<accession>A0ABR4E269</accession>
<evidence type="ECO:0000313" key="3">
    <source>
        <dbReference type="Proteomes" id="UP001600888"/>
    </source>
</evidence>
<reference evidence="2 3" key="1">
    <citation type="submission" date="2024-03" db="EMBL/GenBank/DDBJ databases">
        <title>A high-quality draft genome sequence of Diaporthe vaccinii, a causative agent of upright dieback and viscid rot disease in cranberry plants.</title>
        <authorList>
            <person name="Sarrasin M."/>
            <person name="Lang B.F."/>
            <person name="Burger G."/>
        </authorList>
    </citation>
    <scope>NUCLEOTIDE SEQUENCE [LARGE SCALE GENOMIC DNA]</scope>
    <source>
        <strain evidence="2 3">IS7</strain>
    </source>
</reference>
<protein>
    <recommendedName>
        <fullName evidence="4">Zygote-specific protein</fullName>
    </recommendedName>
</protein>
<dbReference type="PANTHER" id="PTHR37475">
    <property type="entry name" value="ZYGOTE-SPECIFIC CLASS V COPY B GENE PROTEIN"/>
    <property type="match status" value="1"/>
</dbReference>
<keyword evidence="3" id="KW-1185">Reference proteome</keyword>
<feature type="chain" id="PRO_5047247790" description="Zygote-specific protein" evidence="1">
    <location>
        <begin position="20"/>
        <end position="81"/>
    </location>
</feature>
<evidence type="ECO:0000313" key="2">
    <source>
        <dbReference type="EMBL" id="KAL2276511.1"/>
    </source>
</evidence>
<comment type="caution">
    <text evidence="2">The sequence shown here is derived from an EMBL/GenBank/DDBJ whole genome shotgun (WGS) entry which is preliminary data.</text>
</comment>
<evidence type="ECO:0008006" key="4">
    <source>
        <dbReference type="Google" id="ProtNLM"/>
    </source>
</evidence>
<name>A0ABR4E269_9PEZI</name>
<dbReference type="Proteomes" id="UP001600888">
    <property type="component" value="Unassembled WGS sequence"/>
</dbReference>
<sequence>MQLTKIIIPALSLVTAVAAGPIAYGTCQAGCAAVVVACYAGAGFTFGTVLGPAAPASIAACNTAFGFCQAKCAVVALLPTP</sequence>
<proteinExistence type="predicted"/>
<organism evidence="2 3">
    <name type="scientific">Diaporthe vaccinii</name>
    <dbReference type="NCBI Taxonomy" id="105482"/>
    <lineage>
        <taxon>Eukaryota</taxon>
        <taxon>Fungi</taxon>
        <taxon>Dikarya</taxon>
        <taxon>Ascomycota</taxon>
        <taxon>Pezizomycotina</taxon>
        <taxon>Sordariomycetes</taxon>
        <taxon>Sordariomycetidae</taxon>
        <taxon>Diaporthales</taxon>
        <taxon>Diaporthaceae</taxon>
        <taxon>Diaporthe</taxon>
        <taxon>Diaporthe eres species complex</taxon>
    </lineage>
</organism>